<dbReference type="Proteomes" id="UP000694853">
    <property type="component" value="Unplaced"/>
</dbReference>
<evidence type="ECO:0000259" key="1">
    <source>
        <dbReference type="Pfam" id="PF05678"/>
    </source>
</evidence>
<dbReference type="InterPro" id="IPR008889">
    <property type="entry name" value="VQ"/>
</dbReference>
<dbReference type="InterPro" id="IPR039609">
    <property type="entry name" value="VQ_15/22"/>
</dbReference>
<gene>
    <name evidence="3" type="primary">LOC113859980</name>
</gene>
<reference evidence="2" key="1">
    <citation type="journal article" date="2019" name="Toxins">
        <title>Detection of Abrin-Like and Prepropulchellin-Like Toxin Genes and Transcripts Using Whole Genome Sequencing and Full-Length Transcript Sequencing of Abrus precatorius.</title>
        <authorList>
            <person name="Hovde B.T."/>
            <person name="Daligault H.E."/>
            <person name="Hanschen E.R."/>
            <person name="Kunde Y.A."/>
            <person name="Johnson M.B."/>
            <person name="Starkenburg S.R."/>
            <person name="Johnson S.L."/>
        </authorList>
    </citation>
    <scope>NUCLEOTIDE SEQUENCE [LARGE SCALE GENOMIC DNA]</scope>
</reference>
<proteinExistence type="predicted"/>
<name>A0A8B8KWY5_ABRPR</name>
<dbReference type="AlphaFoldDB" id="A0A8B8KWY5"/>
<dbReference type="PANTHER" id="PTHR33179:SF29">
    <property type="entry name" value="OS06G0666400 PROTEIN"/>
    <property type="match status" value="1"/>
</dbReference>
<dbReference type="RefSeq" id="XP_027348422.1">
    <property type="nucleotide sequence ID" value="XM_027492621.1"/>
</dbReference>
<accession>A0A8B8KWY5</accession>
<dbReference type="Pfam" id="PF05678">
    <property type="entry name" value="VQ"/>
    <property type="match status" value="1"/>
</dbReference>
<sequence>MTATDQCMQLYQQPLIDCMPLVSPLDEFFDATVMTTMSSEGVLSPSNSYNTSAHKLTPNINALKPIRRRSRGSKRTPITLLKANTSNFRALVQQFTGCPNTKATSFAIHKGPITLNFQQGSKHHVQHHTTRAFVTPFDTTCFKQVHQVDVPLPWQNQPKPQPLMQEQLCGNWLELDHVKSSNFLPTSGNSCMEVSHGLLFDDNFSLQELTVNAFSSDEGGVFM</sequence>
<dbReference type="PANTHER" id="PTHR33179">
    <property type="entry name" value="VQ MOTIF-CONTAINING PROTEIN"/>
    <property type="match status" value="1"/>
</dbReference>
<dbReference type="KEGG" id="aprc:113859980"/>
<reference evidence="3" key="2">
    <citation type="submission" date="2025-08" db="UniProtKB">
        <authorList>
            <consortium name="RefSeq"/>
        </authorList>
    </citation>
    <scope>IDENTIFICATION</scope>
    <source>
        <tissue evidence="3">Young leaves</tissue>
    </source>
</reference>
<feature type="domain" description="VQ" evidence="1">
    <location>
        <begin position="80"/>
        <end position="99"/>
    </location>
</feature>
<evidence type="ECO:0000313" key="3">
    <source>
        <dbReference type="RefSeq" id="XP_027348422.1"/>
    </source>
</evidence>
<evidence type="ECO:0000313" key="2">
    <source>
        <dbReference type="Proteomes" id="UP000694853"/>
    </source>
</evidence>
<organism evidence="2 3">
    <name type="scientific">Abrus precatorius</name>
    <name type="common">Indian licorice</name>
    <name type="synonym">Glycine abrus</name>
    <dbReference type="NCBI Taxonomy" id="3816"/>
    <lineage>
        <taxon>Eukaryota</taxon>
        <taxon>Viridiplantae</taxon>
        <taxon>Streptophyta</taxon>
        <taxon>Embryophyta</taxon>
        <taxon>Tracheophyta</taxon>
        <taxon>Spermatophyta</taxon>
        <taxon>Magnoliopsida</taxon>
        <taxon>eudicotyledons</taxon>
        <taxon>Gunneridae</taxon>
        <taxon>Pentapetalae</taxon>
        <taxon>rosids</taxon>
        <taxon>fabids</taxon>
        <taxon>Fabales</taxon>
        <taxon>Fabaceae</taxon>
        <taxon>Papilionoideae</taxon>
        <taxon>50 kb inversion clade</taxon>
        <taxon>NPAAA clade</taxon>
        <taxon>indigoferoid/millettioid clade</taxon>
        <taxon>Abreae</taxon>
        <taxon>Abrus</taxon>
    </lineage>
</organism>
<protein>
    <submittedName>
        <fullName evidence="3">Uncharacterized protein LOC113859980</fullName>
    </submittedName>
</protein>
<dbReference type="OrthoDB" id="1726347at2759"/>
<keyword evidence="2" id="KW-1185">Reference proteome</keyword>
<dbReference type="GeneID" id="113859980"/>